<reference evidence="2" key="1">
    <citation type="submission" date="2018-06" db="EMBL/GenBank/DDBJ databases">
        <authorList>
            <person name="Zhirakovskaya E."/>
        </authorList>
    </citation>
    <scope>NUCLEOTIDE SEQUENCE</scope>
</reference>
<dbReference type="InterPro" id="IPR003251">
    <property type="entry name" value="Rr_diiron-bd_dom"/>
</dbReference>
<dbReference type="SUPFAM" id="SSF47240">
    <property type="entry name" value="Ferritin-like"/>
    <property type="match status" value="1"/>
</dbReference>
<dbReference type="EMBL" id="UOGH01000296">
    <property type="protein sequence ID" value="VAX33473.1"/>
    <property type="molecule type" value="Genomic_DNA"/>
</dbReference>
<dbReference type="PANTHER" id="PTHR33531">
    <property type="entry name" value="RUBRERYTHRIN SUBFAMILY"/>
    <property type="match status" value="1"/>
</dbReference>
<gene>
    <name evidence="2" type="ORF">MNBD_NITROSPIRAE02-1005</name>
</gene>
<dbReference type="GO" id="GO:0046872">
    <property type="term" value="F:metal ion binding"/>
    <property type="evidence" value="ECO:0007669"/>
    <property type="project" value="InterPro"/>
</dbReference>
<dbReference type="Pfam" id="PF02915">
    <property type="entry name" value="Rubrerythrin"/>
    <property type="match status" value="1"/>
</dbReference>
<organism evidence="2">
    <name type="scientific">hydrothermal vent metagenome</name>
    <dbReference type="NCBI Taxonomy" id="652676"/>
    <lineage>
        <taxon>unclassified sequences</taxon>
        <taxon>metagenomes</taxon>
        <taxon>ecological metagenomes</taxon>
    </lineage>
</organism>
<feature type="domain" description="Rubrerythrin diiron-binding" evidence="1">
    <location>
        <begin position="4"/>
        <end position="140"/>
    </location>
</feature>
<proteinExistence type="predicted"/>
<dbReference type="AlphaFoldDB" id="A0A3B1D9G1"/>
<protein>
    <recommendedName>
        <fullName evidence="1">Rubrerythrin diiron-binding domain-containing protein</fullName>
    </recommendedName>
</protein>
<dbReference type="PANTHER" id="PTHR33531:SF7">
    <property type="entry name" value="HYPOTHETICAL MEMBRANE PROTEIN, CONSERVED"/>
    <property type="match status" value="1"/>
</dbReference>
<sequence>MKAVEIAMKMEEDAIKFYSEAAEKTGHPFGKKMFQSFALDEKRHLEMLKGIFEGLDIEIREGEPGEAVKSIFENLKSGMMERIEATTDEINALKMALNMEKEGYEYYKKVAAGTSDEKETALFQRLAGEEEKHYNILQNTYAFLSDTGNWFMWDEHAIVDGGTPWA</sequence>
<evidence type="ECO:0000313" key="2">
    <source>
        <dbReference type="EMBL" id="VAX33473.1"/>
    </source>
</evidence>
<dbReference type="CDD" id="cd01045">
    <property type="entry name" value="Ferritin_like_AB"/>
    <property type="match status" value="1"/>
</dbReference>
<dbReference type="InterPro" id="IPR009078">
    <property type="entry name" value="Ferritin-like_SF"/>
</dbReference>
<evidence type="ECO:0000259" key="1">
    <source>
        <dbReference type="Pfam" id="PF02915"/>
    </source>
</evidence>
<name>A0A3B1D9G1_9ZZZZ</name>
<accession>A0A3B1D9G1</accession>
<dbReference type="GO" id="GO:0016491">
    <property type="term" value="F:oxidoreductase activity"/>
    <property type="evidence" value="ECO:0007669"/>
    <property type="project" value="InterPro"/>
</dbReference>
<dbReference type="Gene3D" id="1.20.5.420">
    <property type="entry name" value="Immunoglobulin FC, subunit C"/>
    <property type="match status" value="2"/>
</dbReference>